<dbReference type="OrthoDB" id="2414587at2"/>
<dbReference type="RefSeq" id="WP_095085891.1">
    <property type="nucleotide sequence ID" value="NZ_BMDM01000007.1"/>
</dbReference>
<evidence type="ECO:0008006" key="5">
    <source>
        <dbReference type="Google" id="ProtNLM"/>
    </source>
</evidence>
<feature type="compositionally biased region" description="Low complexity" evidence="1">
    <location>
        <begin position="196"/>
        <end position="208"/>
    </location>
</feature>
<name>A0A239YFG8_9STAP</name>
<dbReference type="PROSITE" id="PS51257">
    <property type="entry name" value="PROKAR_LIPOPROTEIN"/>
    <property type="match status" value="1"/>
</dbReference>
<keyword evidence="4" id="KW-1185">Reference proteome</keyword>
<dbReference type="KEGG" id="sste:SAMEA4384403_0341"/>
<dbReference type="AlphaFoldDB" id="A0A239YFG8"/>
<accession>A0A239YFG8</accession>
<dbReference type="EMBL" id="LT906462">
    <property type="protein sequence ID" value="SNV57460.1"/>
    <property type="molecule type" value="Genomic_DNA"/>
</dbReference>
<feature type="region of interest" description="Disordered" evidence="1">
    <location>
        <begin position="153"/>
        <end position="223"/>
    </location>
</feature>
<feature type="chain" id="PRO_5038596461" description="Lipoprotein" evidence="2">
    <location>
        <begin position="20"/>
        <end position="223"/>
    </location>
</feature>
<feature type="compositionally biased region" description="Low complexity" evidence="1">
    <location>
        <begin position="170"/>
        <end position="179"/>
    </location>
</feature>
<evidence type="ECO:0000313" key="3">
    <source>
        <dbReference type="EMBL" id="SNV57460.1"/>
    </source>
</evidence>
<evidence type="ECO:0000256" key="1">
    <source>
        <dbReference type="SAM" id="MobiDB-lite"/>
    </source>
</evidence>
<sequence length="223" mass="25323">MKKVYGLLAICLLFLVACDYQTSKSTGSETNKDSSESKISKKKTTETTTEERKSTNNKNNKQSQDNSNETSKGETSEEIPVEENVNSVKPNKNYDPNEIDPRTYTIARNCLLNQGNSQTECNEVENTIEFTRAWQNLSHDGYLCDDTGCSLPEENQHQTQDNTTKETPHNNTQSNSNEISTEENTIENQNNKREPQQNNNQNQPSKNEQYNDKAQQNINKEAS</sequence>
<protein>
    <recommendedName>
        <fullName evidence="5">Lipoprotein</fullName>
    </recommendedName>
</protein>
<feature type="compositionally biased region" description="Basic and acidic residues" evidence="1">
    <location>
        <begin position="30"/>
        <end position="54"/>
    </location>
</feature>
<proteinExistence type="predicted"/>
<evidence type="ECO:0000313" key="4">
    <source>
        <dbReference type="Proteomes" id="UP000242084"/>
    </source>
</evidence>
<feature type="signal peptide" evidence="2">
    <location>
        <begin position="1"/>
        <end position="19"/>
    </location>
</feature>
<keyword evidence="2" id="KW-0732">Signal</keyword>
<feature type="compositionally biased region" description="Polar residues" evidence="1">
    <location>
        <begin position="212"/>
        <end position="223"/>
    </location>
</feature>
<reference evidence="3 4" key="1">
    <citation type="submission" date="2017-06" db="EMBL/GenBank/DDBJ databases">
        <authorList>
            <consortium name="Pathogen Informatics"/>
        </authorList>
    </citation>
    <scope>NUCLEOTIDE SEQUENCE [LARGE SCALE GENOMIC DNA]</scope>
    <source>
        <strain evidence="3 4">NCTC13839</strain>
    </source>
</reference>
<gene>
    <name evidence="3" type="ORF">SAMEA4384403_00341</name>
</gene>
<organism evidence="3 4">
    <name type="scientific">Mammaliicoccus stepanovicii</name>
    <dbReference type="NCBI Taxonomy" id="643214"/>
    <lineage>
        <taxon>Bacteria</taxon>
        <taxon>Bacillati</taxon>
        <taxon>Bacillota</taxon>
        <taxon>Bacilli</taxon>
        <taxon>Bacillales</taxon>
        <taxon>Staphylococcaceae</taxon>
        <taxon>Mammaliicoccus</taxon>
    </lineage>
</organism>
<feature type="region of interest" description="Disordered" evidence="1">
    <location>
        <begin position="24"/>
        <end position="100"/>
    </location>
</feature>
<evidence type="ECO:0000256" key="2">
    <source>
        <dbReference type="SAM" id="SignalP"/>
    </source>
</evidence>
<feature type="compositionally biased region" description="Low complexity" evidence="1">
    <location>
        <begin position="56"/>
        <end position="68"/>
    </location>
</feature>
<dbReference type="Proteomes" id="UP000242084">
    <property type="component" value="Chromosome 1"/>
</dbReference>